<dbReference type="RefSeq" id="WP_184529916.1">
    <property type="nucleotide sequence ID" value="NZ_JACHGK010000027.1"/>
</dbReference>
<keyword evidence="1" id="KW-0812">Transmembrane</keyword>
<evidence type="ECO:0000313" key="3">
    <source>
        <dbReference type="Proteomes" id="UP000531594"/>
    </source>
</evidence>
<protein>
    <submittedName>
        <fullName evidence="2">Uncharacterized protein</fullName>
    </submittedName>
</protein>
<dbReference type="Proteomes" id="UP000531594">
    <property type="component" value="Unassembled WGS sequence"/>
</dbReference>
<reference evidence="2 3" key="1">
    <citation type="submission" date="2020-08" db="EMBL/GenBank/DDBJ databases">
        <title>Genomic Encyclopedia of Type Strains, Phase IV (KMG-IV): sequencing the most valuable type-strain genomes for metagenomic binning, comparative biology and taxonomic classification.</title>
        <authorList>
            <person name="Goeker M."/>
        </authorList>
    </citation>
    <scope>NUCLEOTIDE SEQUENCE [LARGE SCALE GENOMIC DNA]</scope>
    <source>
        <strain evidence="2 3">DSM 5391</strain>
    </source>
</reference>
<evidence type="ECO:0000313" key="2">
    <source>
        <dbReference type="EMBL" id="MBB6447706.1"/>
    </source>
</evidence>
<dbReference type="AlphaFoldDB" id="A0A7X0HVU0"/>
<gene>
    <name evidence="2" type="ORF">HNR53_004415</name>
</gene>
<proteinExistence type="predicted"/>
<keyword evidence="1" id="KW-0472">Membrane</keyword>
<name>A0A7X0HVU0_9BACI</name>
<evidence type="ECO:0000256" key="1">
    <source>
        <dbReference type="SAM" id="Phobius"/>
    </source>
</evidence>
<keyword evidence="1" id="KW-1133">Transmembrane helix</keyword>
<sequence>MVTPSGMGLLSMLITIAVPLSMVFLLIWVYQIKRNSEAQVAQNKEIIRLLEKEKMQ</sequence>
<accession>A0A7X0HVU0</accession>
<comment type="caution">
    <text evidence="2">The sequence shown here is derived from an EMBL/GenBank/DDBJ whole genome shotgun (WGS) entry which is preliminary data.</text>
</comment>
<organism evidence="2 3">
    <name type="scientific">Bacillus benzoevorans</name>
    <dbReference type="NCBI Taxonomy" id="1456"/>
    <lineage>
        <taxon>Bacteria</taxon>
        <taxon>Bacillati</taxon>
        <taxon>Bacillota</taxon>
        <taxon>Bacilli</taxon>
        <taxon>Bacillales</taxon>
        <taxon>Bacillaceae</taxon>
        <taxon>Bacillus</taxon>
    </lineage>
</organism>
<feature type="transmembrane region" description="Helical" evidence="1">
    <location>
        <begin position="6"/>
        <end position="30"/>
    </location>
</feature>
<dbReference type="EMBL" id="JACHGK010000027">
    <property type="protein sequence ID" value="MBB6447706.1"/>
    <property type="molecule type" value="Genomic_DNA"/>
</dbReference>
<keyword evidence="3" id="KW-1185">Reference proteome</keyword>